<dbReference type="EMBL" id="JAODUP010002444">
    <property type="protein sequence ID" value="KAK2138770.1"/>
    <property type="molecule type" value="Genomic_DNA"/>
</dbReference>
<keyword evidence="2" id="KW-1185">Reference proteome</keyword>
<name>A0AAD9IRL9_9ANNE</name>
<evidence type="ECO:0000313" key="1">
    <source>
        <dbReference type="EMBL" id="KAK2138770.1"/>
    </source>
</evidence>
<organism evidence="1 2">
    <name type="scientific">Paralvinella palmiformis</name>
    <dbReference type="NCBI Taxonomy" id="53620"/>
    <lineage>
        <taxon>Eukaryota</taxon>
        <taxon>Metazoa</taxon>
        <taxon>Spiralia</taxon>
        <taxon>Lophotrochozoa</taxon>
        <taxon>Annelida</taxon>
        <taxon>Polychaeta</taxon>
        <taxon>Sedentaria</taxon>
        <taxon>Canalipalpata</taxon>
        <taxon>Terebellida</taxon>
        <taxon>Terebelliformia</taxon>
        <taxon>Alvinellidae</taxon>
        <taxon>Paralvinella</taxon>
    </lineage>
</organism>
<accession>A0AAD9IRL9</accession>
<gene>
    <name evidence="1" type="ORF">LSH36_2443g00003</name>
</gene>
<protein>
    <submittedName>
        <fullName evidence="1">Uncharacterized protein</fullName>
    </submittedName>
</protein>
<evidence type="ECO:0000313" key="2">
    <source>
        <dbReference type="Proteomes" id="UP001208570"/>
    </source>
</evidence>
<sequence length="156" mass="17639">MIGTINRQKRPNLQFVGTKWISWQPKKTVSVSRNGSKGCGRSDFTKSSDITRCNWICSLYCFGGCGPTPKYSDPLLLFKSVIEENHWLQKSKKMKTLDRSSPTLSSKCLGEDVQTMAETESSEEMLPRAVLPTAPVMVDIVCQNDIKIEQYQKDVR</sequence>
<dbReference type="AlphaFoldDB" id="A0AAD9IRL9"/>
<reference evidence="1" key="1">
    <citation type="journal article" date="2023" name="Mol. Biol. Evol.">
        <title>Third-Generation Sequencing Reveals the Adaptive Role of the Epigenome in Three Deep-Sea Polychaetes.</title>
        <authorList>
            <person name="Perez M."/>
            <person name="Aroh O."/>
            <person name="Sun Y."/>
            <person name="Lan Y."/>
            <person name="Juniper S.K."/>
            <person name="Young C.R."/>
            <person name="Angers B."/>
            <person name="Qian P.Y."/>
        </authorList>
    </citation>
    <scope>NUCLEOTIDE SEQUENCE</scope>
    <source>
        <strain evidence="1">P08H-3</strain>
    </source>
</reference>
<proteinExistence type="predicted"/>
<dbReference type="Proteomes" id="UP001208570">
    <property type="component" value="Unassembled WGS sequence"/>
</dbReference>
<comment type="caution">
    <text evidence="1">The sequence shown here is derived from an EMBL/GenBank/DDBJ whole genome shotgun (WGS) entry which is preliminary data.</text>
</comment>